<dbReference type="Pfam" id="PF01943">
    <property type="entry name" value="Polysacc_synt"/>
    <property type="match status" value="1"/>
</dbReference>
<protein>
    <submittedName>
        <fullName evidence="7">Oligosaccharide flippase family protein</fullName>
    </submittedName>
</protein>
<evidence type="ECO:0000313" key="8">
    <source>
        <dbReference type="Proteomes" id="UP001273505"/>
    </source>
</evidence>
<organism evidence="7 8">
    <name type="scientific">Gilvimarinus gilvus</name>
    <dbReference type="NCBI Taxonomy" id="3058038"/>
    <lineage>
        <taxon>Bacteria</taxon>
        <taxon>Pseudomonadati</taxon>
        <taxon>Pseudomonadota</taxon>
        <taxon>Gammaproteobacteria</taxon>
        <taxon>Cellvibrionales</taxon>
        <taxon>Cellvibrionaceae</taxon>
        <taxon>Gilvimarinus</taxon>
    </lineage>
</organism>
<dbReference type="PANTHER" id="PTHR30250:SF11">
    <property type="entry name" value="O-ANTIGEN TRANSPORTER-RELATED"/>
    <property type="match status" value="1"/>
</dbReference>
<reference evidence="7 8" key="1">
    <citation type="submission" date="2023-11" db="EMBL/GenBank/DDBJ databases">
        <title>Gilvimarinus fulvus sp. nov., isolated from the surface of Kelp.</title>
        <authorList>
            <person name="Sun Y.Y."/>
            <person name="Gong Y."/>
            <person name="Du Z.J."/>
        </authorList>
    </citation>
    <scope>NUCLEOTIDE SEQUENCE [LARGE SCALE GENOMIC DNA]</scope>
    <source>
        <strain evidence="7 8">SDUM040013</strain>
    </source>
</reference>
<feature type="transmembrane region" description="Helical" evidence="6">
    <location>
        <begin position="225"/>
        <end position="248"/>
    </location>
</feature>
<feature type="transmembrane region" description="Helical" evidence="6">
    <location>
        <begin position="299"/>
        <end position="320"/>
    </location>
</feature>
<keyword evidence="5 6" id="KW-0472">Membrane</keyword>
<evidence type="ECO:0000256" key="4">
    <source>
        <dbReference type="ARBA" id="ARBA00022989"/>
    </source>
</evidence>
<gene>
    <name evidence="7" type="ORF">SCD92_02570</name>
</gene>
<feature type="transmembrane region" description="Helical" evidence="6">
    <location>
        <begin position="155"/>
        <end position="173"/>
    </location>
</feature>
<keyword evidence="8" id="KW-1185">Reference proteome</keyword>
<evidence type="ECO:0000256" key="5">
    <source>
        <dbReference type="ARBA" id="ARBA00023136"/>
    </source>
</evidence>
<accession>A0ABU4RVC5</accession>
<feature type="transmembrane region" description="Helical" evidence="6">
    <location>
        <begin position="332"/>
        <end position="360"/>
    </location>
</feature>
<dbReference type="Proteomes" id="UP001273505">
    <property type="component" value="Unassembled WGS sequence"/>
</dbReference>
<evidence type="ECO:0000256" key="2">
    <source>
        <dbReference type="ARBA" id="ARBA00022475"/>
    </source>
</evidence>
<feature type="transmembrane region" description="Helical" evidence="6">
    <location>
        <begin position="260"/>
        <end position="279"/>
    </location>
</feature>
<evidence type="ECO:0000256" key="1">
    <source>
        <dbReference type="ARBA" id="ARBA00004651"/>
    </source>
</evidence>
<evidence type="ECO:0000313" key="7">
    <source>
        <dbReference type="EMBL" id="MDX6848226.1"/>
    </source>
</evidence>
<keyword evidence="2" id="KW-1003">Cell membrane</keyword>
<feature type="transmembrane region" description="Helical" evidence="6">
    <location>
        <begin position="394"/>
        <end position="412"/>
    </location>
</feature>
<feature type="transmembrane region" description="Helical" evidence="6">
    <location>
        <begin position="115"/>
        <end position="134"/>
    </location>
</feature>
<keyword evidence="4 6" id="KW-1133">Transmembrane helix</keyword>
<feature type="transmembrane region" description="Helical" evidence="6">
    <location>
        <begin position="41"/>
        <end position="65"/>
    </location>
</feature>
<dbReference type="EMBL" id="JAXAFO010000003">
    <property type="protein sequence ID" value="MDX6848226.1"/>
    <property type="molecule type" value="Genomic_DNA"/>
</dbReference>
<evidence type="ECO:0000256" key="6">
    <source>
        <dbReference type="SAM" id="Phobius"/>
    </source>
</evidence>
<dbReference type="InterPro" id="IPR050833">
    <property type="entry name" value="Poly_Biosynth_Transport"/>
</dbReference>
<name>A0ABU4RVC5_9GAMM</name>
<dbReference type="InterPro" id="IPR002797">
    <property type="entry name" value="Polysacc_synth"/>
</dbReference>
<comment type="subcellular location">
    <subcellularLocation>
        <location evidence="1">Cell membrane</location>
        <topology evidence="1">Multi-pass membrane protein</topology>
    </subcellularLocation>
</comment>
<proteinExistence type="predicted"/>
<feature type="transmembrane region" description="Helical" evidence="6">
    <location>
        <begin position="86"/>
        <end position="109"/>
    </location>
</feature>
<evidence type="ECO:0000256" key="3">
    <source>
        <dbReference type="ARBA" id="ARBA00022692"/>
    </source>
</evidence>
<sequence length="439" mass="48393">MRGRLLKGGALTMALKLINLGLMFITSIILARILGTHDYGSYIFVFTLVGLLSEPVFLALRTVAIRNGTIYLEQTRYDYLQGMIQMLGKVVCISGFFSTAVLMLCAFFLKDRTEGGHYTLYLVAAVLPFIWGVNRIKDGLLRSAGSVFASQAPKLLFRPLLLLVYVFITWWLLDESFNASWAMAMQILAAASAALLYGWLFRGRYNEYLDGVEAKHESREWRKSMVPLIFTGVFENLNTRIGILLIGLLMAPAQTGVFHAAYRLAELIVLAFASANVVFEPHMARLYHNGEHQALQRKLTTIARLVFALSLPVAAVMIIWGEWILSLWGKEFATAAPALTILAATQLVNAAFGSSAMLLLMTHYAKIAASGLMLGVCIKAALCFALIPHYGITGAAWAAFGGMLITKIYLMIRAETTLGLHTSVAGAAFARLFYTPKEH</sequence>
<feature type="transmembrane region" description="Helical" evidence="6">
    <location>
        <begin position="179"/>
        <end position="200"/>
    </location>
</feature>
<comment type="caution">
    <text evidence="7">The sequence shown here is derived from an EMBL/GenBank/DDBJ whole genome shotgun (WGS) entry which is preliminary data.</text>
</comment>
<keyword evidence="3 6" id="KW-0812">Transmembrane</keyword>
<dbReference type="PANTHER" id="PTHR30250">
    <property type="entry name" value="PST FAMILY PREDICTED COLANIC ACID TRANSPORTER"/>
    <property type="match status" value="1"/>
</dbReference>
<dbReference type="RefSeq" id="WP_302723031.1">
    <property type="nucleotide sequence ID" value="NZ_JAULRU010000577.1"/>
</dbReference>
<feature type="transmembrane region" description="Helical" evidence="6">
    <location>
        <begin position="12"/>
        <end position="35"/>
    </location>
</feature>
<feature type="transmembrane region" description="Helical" evidence="6">
    <location>
        <begin position="367"/>
        <end position="388"/>
    </location>
</feature>